<dbReference type="GO" id="GO:0016787">
    <property type="term" value="F:hydrolase activity"/>
    <property type="evidence" value="ECO:0007669"/>
    <property type="project" value="UniProtKB-KW"/>
</dbReference>
<evidence type="ECO:0000256" key="1">
    <source>
        <dbReference type="RuleBase" id="RU363044"/>
    </source>
</evidence>
<dbReference type="GO" id="GO:0043139">
    <property type="term" value="F:5'-3' DNA helicase activity"/>
    <property type="evidence" value="ECO:0007669"/>
    <property type="project" value="UniProtKB-EC"/>
</dbReference>
<feature type="signal peptide" evidence="2">
    <location>
        <begin position="1"/>
        <end position="20"/>
    </location>
</feature>
<name>A0AAV2YFF0_9STRA</name>
<dbReference type="PANTHER" id="PTHR10492">
    <property type="match status" value="1"/>
</dbReference>
<dbReference type="EC" id="5.6.2.3" evidence="1"/>
<feature type="chain" id="PRO_5043483695" description="ATP-dependent DNA helicase" evidence="2">
    <location>
        <begin position="21"/>
        <end position="95"/>
    </location>
</feature>
<dbReference type="Proteomes" id="UP001146120">
    <property type="component" value="Unassembled WGS sequence"/>
</dbReference>
<keyword evidence="5" id="KW-1185">Reference proteome</keyword>
<comment type="catalytic activity">
    <reaction evidence="1">
        <text>ATP + H2O = ADP + phosphate + H(+)</text>
        <dbReference type="Rhea" id="RHEA:13065"/>
        <dbReference type="ChEBI" id="CHEBI:15377"/>
        <dbReference type="ChEBI" id="CHEBI:15378"/>
        <dbReference type="ChEBI" id="CHEBI:30616"/>
        <dbReference type="ChEBI" id="CHEBI:43474"/>
        <dbReference type="ChEBI" id="CHEBI:456216"/>
        <dbReference type="EC" id="5.6.2.3"/>
    </reaction>
</comment>
<organism evidence="4 5">
    <name type="scientific">Lagenidium giganteum</name>
    <dbReference type="NCBI Taxonomy" id="4803"/>
    <lineage>
        <taxon>Eukaryota</taxon>
        <taxon>Sar</taxon>
        <taxon>Stramenopiles</taxon>
        <taxon>Oomycota</taxon>
        <taxon>Peronosporomycetes</taxon>
        <taxon>Pythiales</taxon>
        <taxon>Pythiaceae</taxon>
    </lineage>
</organism>
<dbReference type="GO" id="GO:0000723">
    <property type="term" value="P:telomere maintenance"/>
    <property type="evidence" value="ECO:0007669"/>
    <property type="project" value="InterPro"/>
</dbReference>
<comment type="cofactor">
    <cofactor evidence="1">
        <name>Mg(2+)</name>
        <dbReference type="ChEBI" id="CHEBI:18420"/>
    </cofactor>
</comment>
<proteinExistence type="inferred from homology"/>
<dbReference type="EMBL" id="DAKRPA010000382">
    <property type="protein sequence ID" value="DAZ92801.1"/>
    <property type="molecule type" value="Genomic_DNA"/>
</dbReference>
<keyword evidence="1" id="KW-0067">ATP-binding</keyword>
<keyword evidence="2" id="KW-0732">Signal</keyword>
<dbReference type="GO" id="GO:0006281">
    <property type="term" value="P:DNA repair"/>
    <property type="evidence" value="ECO:0007669"/>
    <property type="project" value="UniProtKB-KW"/>
</dbReference>
<dbReference type="Pfam" id="PF05970">
    <property type="entry name" value="PIF1"/>
    <property type="match status" value="1"/>
</dbReference>
<protein>
    <recommendedName>
        <fullName evidence="1">ATP-dependent DNA helicase</fullName>
        <ecNumber evidence="1">5.6.2.3</ecNumber>
    </recommendedName>
</protein>
<keyword evidence="1" id="KW-0233">DNA recombination</keyword>
<comment type="caution">
    <text evidence="4">The sequence shown here is derived from an EMBL/GenBank/DDBJ whole genome shotgun (WGS) entry which is preliminary data.</text>
</comment>
<comment type="similarity">
    <text evidence="1">Belongs to the helicase family.</text>
</comment>
<dbReference type="PANTHER" id="PTHR10492:SF57">
    <property type="entry name" value="ATP-DEPENDENT DNA HELICASE"/>
    <property type="match status" value="1"/>
</dbReference>
<reference evidence="4" key="1">
    <citation type="submission" date="2022-11" db="EMBL/GenBank/DDBJ databases">
        <authorList>
            <person name="Morgan W.R."/>
            <person name="Tartar A."/>
        </authorList>
    </citation>
    <scope>NUCLEOTIDE SEQUENCE</scope>
    <source>
        <strain evidence="4">ARSEF 373</strain>
    </source>
</reference>
<feature type="domain" description="DNA helicase Pif1-like DEAD-box helicase" evidence="3">
    <location>
        <begin position="2"/>
        <end position="78"/>
    </location>
</feature>
<sequence length="95" mass="10875">MNRIVLAVAPLGLAATLIRGGKTAHFKEPMEVHESSTCNIPVESPLAKLIYRASIIVWNETSMNHKFVLEAVNRTIARRIQLHDAIWREDGHFWW</sequence>
<gene>
    <name evidence="4" type="ORF">N0F65_011774</name>
</gene>
<evidence type="ECO:0000313" key="5">
    <source>
        <dbReference type="Proteomes" id="UP001146120"/>
    </source>
</evidence>
<dbReference type="GO" id="GO:0006310">
    <property type="term" value="P:DNA recombination"/>
    <property type="evidence" value="ECO:0007669"/>
    <property type="project" value="UniProtKB-KW"/>
</dbReference>
<evidence type="ECO:0000259" key="3">
    <source>
        <dbReference type="Pfam" id="PF05970"/>
    </source>
</evidence>
<keyword evidence="1" id="KW-0547">Nucleotide-binding</keyword>
<keyword evidence="1" id="KW-0227">DNA damage</keyword>
<dbReference type="GO" id="GO:0005524">
    <property type="term" value="F:ATP binding"/>
    <property type="evidence" value="ECO:0007669"/>
    <property type="project" value="UniProtKB-KW"/>
</dbReference>
<reference evidence="4" key="2">
    <citation type="journal article" date="2023" name="Microbiol Resour">
        <title>Decontamination and Annotation of the Draft Genome Sequence of the Oomycete Lagenidium giganteum ARSEF 373.</title>
        <authorList>
            <person name="Morgan W.R."/>
            <person name="Tartar A."/>
        </authorList>
    </citation>
    <scope>NUCLEOTIDE SEQUENCE</scope>
    <source>
        <strain evidence="4">ARSEF 373</strain>
    </source>
</reference>
<accession>A0AAV2YFF0</accession>
<keyword evidence="1" id="KW-0234">DNA repair</keyword>
<keyword evidence="1" id="KW-0347">Helicase</keyword>
<evidence type="ECO:0000313" key="4">
    <source>
        <dbReference type="EMBL" id="DAZ92801.1"/>
    </source>
</evidence>
<keyword evidence="1" id="KW-0378">Hydrolase</keyword>
<dbReference type="AlphaFoldDB" id="A0AAV2YFF0"/>
<evidence type="ECO:0000256" key="2">
    <source>
        <dbReference type="SAM" id="SignalP"/>
    </source>
</evidence>
<dbReference type="InterPro" id="IPR010285">
    <property type="entry name" value="DNA_helicase_pif1-like_DEAD"/>
</dbReference>